<evidence type="ECO:0000256" key="1">
    <source>
        <dbReference type="ARBA" id="ARBA00001936"/>
    </source>
</evidence>
<name>A0A7C9QW63_9PROT</name>
<keyword evidence="7" id="KW-1185">Reference proteome</keyword>
<dbReference type="HAMAP" id="MF_00298">
    <property type="entry name" value="Nudix_RppH"/>
    <property type="match status" value="1"/>
</dbReference>
<protein>
    <recommendedName>
        <fullName evidence="4">RNA pyrophosphohydrolase</fullName>
        <ecNumber evidence="4">3.6.1.-</ecNumber>
    </recommendedName>
    <alternativeName>
        <fullName evidence="4">(Di)nucleoside polyphosphate hydrolase</fullName>
    </alternativeName>
</protein>
<dbReference type="NCBIfam" id="NF001938">
    <property type="entry name" value="PRK00714.1-5"/>
    <property type="match status" value="1"/>
</dbReference>
<sequence>MSKLVPYHDRPYRPNVGLVLFNAHGLVFTARRIDTNQDAWQFPQGGIDDGEDPTTAALREMEEEIGTAKAEVIGESQSWFSYDLPPEVADRWHQGRWRGQKQKWFALRFLGDDSDINIATEHPEFAEWRWMRLEDVPATIVPFKRALYEQVVAEFLPIARSFGG</sequence>
<evidence type="ECO:0000256" key="4">
    <source>
        <dbReference type="HAMAP-Rule" id="MF_00298"/>
    </source>
</evidence>
<evidence type="ECO:0000259" key="5">
    <source>
        <dbReference type="PROSITE" id="PS51462"/>
    </source>
</evidence>
<evidence type="ECO:0000256" key="3">
    <source>
        <dbReference type="ARBA" id="ARBA00022801"/>
    </source>
</evidence>
<dbReference type="GO" id="GO:0008893">
    <property type="term" value="F:guanosine-3',5'-bis(diphosphate) 3'-diphosphatase activity"/>
    <property type="evidence" value="ECO:0007669"/>
    <property type="project" value="TreeGrafter"/>
</dbReference>
<dbReference type="InterPro" id="IPR022927">
    <property type="entry name" value="RppH"/>
</dbReference>
<dbReference type="InterPro" id="IPR020476">
    <property type="entry name" value="Nudix_hydrolase"/>
</dbReference>
<comment type="function">
    <text evidence="4">Accelerates the degradation of transcripts by removing pyrophosphate from the 5'-end of triphosphorylated RNA, leading to a more labile monophosphorylated state that can stimulate subsequent ribonuclease cleavage.</text>
</comment>
<dbReference type="PROSITE" id="PS51462">
    <property type="entry name" value="NUDIX"/>
    <property type="match status" value="1"/>
</dbReference>
<evidence type="ECO:0000313" key="6">
    <source>
        <dbReference type="EMBL" id="NFV82100.1"/>
    </source>
</evidence>
<evidence type="ECO:0000256" key="2">
    <source>
        <dbReference type="ARBA" id="ARBA00001946"/>
    </source>
</evidence>
<dbReference type="EC" id="3.6.1.-" evidence="4"/>
<dbReference type="InterPro" id="IPR015797">
    <property type="entry name" value="NUDIX_hydrolase-like_dom_sf"/>
</dbReference>
<dbReference type="RefSeq" id="WP_163682786.1">
    <property type="nucleotide sequence ID" value="NZ_JAAIYP010000045.1"/>
</dbReference>
<comment type="cofactor">
    <cofactor evidence="1">
        <name>Mn(2+)</name>
        <dbReference type="ChEBI" id="CHEBI:29035"/>
    </cofactor>
</comment>
<dbReference type="NCBIfam" id="NF001936">
    <property type="entry name" value="PRK00714.1-3"/>
    <property type="match status" value="1"/>
</dbReference>
<dbReference type="Gene3D" id="3.90.79.10">
    <property type="entry name" value="Nucleoside Triphosphate Pyrophosphohydrolase"/>
    <property type="match status" value="1"/>
</dbReference>
<dbReference type="CDD" id="cd03671">
    <property type="entry name" value="NUDIX_Ap4A_hydrolase_plant_like"/>
    <property type="match status" value="1"/>
</dbReference>
<gene>
    <name evidence="4" type="primary">rppH</name>
    <name evidence="4" type="synonym">nudH</name>
    <name evidence="6" type="ORF">G4223_18475</name>
</gene>
<proteinExistence type="inferred from homology"/>
<dbReference type="PRINTS" id="PR00502">
    <property type="entry name" value="NUDIXFAMILY"/>
</dbReference>
<dbReference type="PANTHER" id="PTHR11839">
    <property type="entry name" value="UDP/ADP-SUGAR PYROPHOSPHATASE"/>
    <property type="match status" value="1"/>
</dbReference>
<feature type="short sequence motif" description="Nudix box" evidence="4">
    <location>
        <begin position="45"/>
        <end position="66"/>
    </location>
</feature>
<keyword evidence="3 4" id="KW-0378">Hydrolase</keyword>
<comment type="cofactor">
    <cofactor evidence="2">
        <name>Mg(2+)</name>
        <dbReference type="ChEBI" id="CHEBI:18420"/>
    </cofactor>
</comment>
<comment type="caution">
    <text evidence="6">The sequence shown here is derived from an EMBL/GenBank/DDBJ whole genome shotgun (WGS) entry which is preliminary data.</text>
</comment>
<dbReference type="Proteomes" id="UP000480684">
    <property type="component" value="Unassembled WGS sequence"/>
</dbReference>
<dbReference type="InterPro" id="IPR000086">
    <property type="entry name" value="NUDIX_hydrolase_dom"/>
</dbReference>
<dbReference type="GO" id="GO:0006753">
    <property type="term" value="P:nucleoside phosphate metabolic process"/>
    <property type="evidence" value="ECO:0007669"/>
    <property type="project" value="TreeGrafter"/>
</dbReference>
<organism evidence="6 7">
    <name type="scientific">Magnetospirillum aberrantis SpK</name>
    <dbReference type="NCBI Taxonomy" id="908842"/>
    <lineage>
        <taxon>Bacteria</taxon>
        <taxon>Pseudomonadati</taxon>
        <taxon>Pseudomonadota</taxon>
        <taxon>Alphaproteobacteria</taxon>
        <taxon>Rhodospirillales</taxon>
        <taxon>Rhodospirillaceae</taxon>
        <taxon>Magnetospirillum</taxon>
    </lineage>
</organism>
<dbReference type="SUPFAM" id="SSF55811">
    <property type="entry name" value="Nudix"/>
    <property type="match status" value="1"/>
</dbReference>
<dbReference type="InterPro" id="IPR020084">
    <property type="entry name" value="NUDIX_hydrolase_CS"/>
</dbReference>
<dbReference type="PANTHER" id="PTHR11839:SF22">
    <property type="entry name" value="NUDIX HYDROLASE 26, CHLOROPLASTIC"/>
    <property type="match status" value="1"/>
</dbReference>
<feature type="domain" description="Nudix hydrolase" evidence="5">
    <location>
        <begin position="11"/>
        <end position="153"/>
    </location>
</feature>
<dbReference type="PROSITE" id="PS00893">
    <property type="entry name" value="NUDIX_BOX"/>
    <property type="match status" value="1"/>
</dbReference>
<comment type="cofactor">
    <cofactor evidence="4">
        <name>a divalent metal cation</name>
        <dbReference type="ChEBI" id="CHEBI:60240"/>
    </cofactor>
</comment>
<dbReference type="AlphaFoldDB" id="A0A7C9QW63"/>
<accession>A0A7C9QW63</accession>
<dbReference type="GO" id="GO:0034432">
    <property type="term" value="F:bis(5'-adenosyl)-pentaphosphatase activity"/>
    <property type="evidence" value="ECO:0007669"/>
    <property type="project" value="TreeGrafter"/>
</dbReference>
<comment type="similarity">
    <text evidence="4">Belongs to the Nudix hydrolase family. RppH subfamily.</text>
</comment>
<dbReference type="GO" id="GO:0019693">
    <property type="term" value="P:ribose phosphate metabolic process"/>
    <property type="evidence" value="ECO:0007669"/>
    <property type="project" value="TreeGrafter"/>
</dbReference>
<dbReference type="EMBL" id="JAAIYP010000045">
    <property type="protein sequence ID" value="NFV82100.1"/>
    <property type="molecule type" value="Genomic_DNA"/>
</dbReference>
<dbReference type="Pfam" id="PF00293">
    <property type="entry name" value="NUDIX"/>
    <property type="match status" value="1"/>
</dbReference>
<evidence type="ECO:0000313" key="7">
    <source>
        <dbReference type="Proteomes" id="UP000480684"/>
    </source>
</evidence>
<reference evidence="6 7" key="1">
    <citation type="submission" date="2020-02" db="EMBL/GenBank/DDBJ databases">
        <authorList>
            <person name="Dziuba M."/>
            <person name="Kuznetsov B."/>
            <person name="Mardanov A."/>
            <person name="Ravin N."/>
            <person name="Grouzdev D."/>
        </authorList>
    </citation>
    <scope>NUCLEOTIDE SEQUENCE [LARGE SCALE GENOMIC DNA]</scope>
    <source>
        <strain evidence="6 7">SpK</strain>
    </source>
</reference>